<keyword evidence="3" id="KW-1185">Reference proteome</keyword>
<name>A0A7J6K576_TOXGO</name>
<evidence type="ECO:0000256" key="1">
    <source>
        <dbReference type="SAM" id="MobiDB-lite"/>
    </source>
</evidence>
<dbReference type="EMBL" id="JAAUHK010000194">
    <property type="protein sequence ID" value="KAF4642197.1"/>
    <property type="molecule type" value="Genomic_DNA"/>
</dbReference>
<dbReference type="VEuPathDB" id="ToxoDB:TGME49_500263"/>
<feature type="region of interest" description="Disordered" evidence="1">
    <location>
        <begin position="101"/>
        <end position="121"/>
    </location>
</feature>
<evidence type="ECO:0000313" key="2">
    <source>
        <dbReference type="EMBL" id="KAF4642197.1"/>
    </source>
</evidence>
<dbReference type="Proteomes" id="UP000557509">
    <property type="component" value="Unassembled WGS sequence"/>
</dbReference>
<feature type="region of interest" description="Disordered" evidence="1">
    <location>
        <begin position="40"/>
        <end position="60"/>
    </location>
</feature>
<proteinExistence type="predicted"/>
<comment type="caution">
    <text evidence="2">The sequence shown here is derived from an EMBL/GenBank/DDBJ whole genome shotgun (WGS) entry which is preliminary data.</text>
</comment>
<sequence>MPTLGVCLWWCSNNYCGYRPPYPSPTEIAFLALEPRQNAGSVSSESSQSYSGQEPQSEVNADAAALTDGKRYAQQFDCAVVSNVATTPLFKHCGVLADPPPRRKSRLPGEVESSDEPVQQSGEKVIKETLGCSTPVCGDAPAEPSFLERCLKPTALVCVETFKFCANLNSVAKLRTFDIKINAPPMVESLQVSHTATEKNPEPNCAEATKQEAVADAYMIFRTSPRETEE</sequence>
<protein>
    <submittedName>
        <fullName evidence="2">Uncharacterized protein</fullName>
    </submittedName>
</protein>
<accession>A0A7J6K576</accession>
<evidence type="ECO:0000313" key="3">
    <source>
        <dbReference type="Proteomes" id="UP000557509"/>
    </source>
</evidence>
<gene>
    <name evidence="2" type="ORF">TGRH88_080100</name>
</gene>
<feature type="compositionally biased region" description="Low complexity" evidence="1">
    <location>
        <begin position="41"/>
        <end position="58"/>
    </location>
</feature>
<reference evidence="2 3" key="1">
    <citation type="submission" date="2020-03" db="EMBL/GenBank/DDBJ databases">
        <title>Genome sequence of Toxoplasma gondii RH-88 strain.</title>
        <authorList>
            <person name="Lorenzi H.A."/>
            <person name="Venepally P."/>
            <person name="Rozenberg A."/>
            <person name="Sibley D."/>
        </authorList>
    </citation>
    <scope>NUCLEOTIDE SEQUENCE [LARGE SCALE GENOMIC DNA]</scope>
    <source>
        <strain evidence="2 3">RH-88</strain>
    </source>
</reference>
<dbReference type="AlphaFoldDB" id="A0A7J6K576"/>
<organism evidence="2 3">
    <name type="scientific">Toxoplasma gondii</name>
    <dbReference type="NCBI Taxonomy" id="5811"/>
    <lineage>
        <taxon>Eukaryota</taxon>
        <taxon>Sar</taxon>
        <taxon>Alveolata</taxon>
        <taxon>Apicomplexa</taxon>
        <taxon>Conoidasida</taxon>
        <taxon>Coccidia</taxon>
        <taxon>Eucoccidiorida</taxon>
        <taxon>Eimeriorina</taxon>
        <taxon>Sarcocystidae</taxon>
        <taxon>Toxoplasma</taxon>
    </lineage>
</organism>